<evidence type="ECO:0000256" key="1">
    <source>
        <dbReference type="SAM" id="SignalP"/>
    </source>
</evidence>
<organism evidence="2">
    <name type="scientific">Apotrechus illawarra</name>
    <dbReference type="NCBI Taxonomy" id="992432"/>
    <lineage>
        <taxon>Eukaryota</taxon>
        <taxon>Metazoa</taxon>
        <taxon>Ecdysozoa</taxon>
        <taxon>Arthropoda</taxon>
        <taxon>Hexapoda</taxon>
        <taxon>Insecta</taxon>
        <taxon>Pterygota</taxon>
        <taxon>Neoptera</taxon>
        <taxon>Polyneoptera</taxon>
        <taxon>Orthoptera</taxon>
        <taxon>Ensifera</taxon>
        <taxon>Tettigoniidea</taxon>
        <taxon>Stenopelmatoidea</taxon>
        <taxon>Gryllacrididae</taxon>
        <taxon>Apotrechus</taxon>
    </lineage>
</organism>
<accession>H6B9K1</accession>
<protein>
    <submittedName>
        <fullName evidence="2">SP3</fullName>
    </submittedName>
</protein>
<reference evidence="2" key="1">
    <citation type="submission" date="2011-03" db="EMBL/GenBank/DDBJ databases">
        <authorList>
            <person name="Walker A."/>
            <person name="Weisman S."/>
            <person name="Sutherland T."/>
        </authorList>
    </citation>
    <scope>NUCLEOTIDE SEQUENCE</scope>
    <source>
        <tissue evidence="2">Acinar labial gland</tissue>
    </source>
</reference>
<dbReference type="AlphaFoldDB" id="H6B9K1"/>
<dbReference type="EMBL" id="JF508442">
    <property type="protein sequence ID" value="AFB83396.1"/>
    <property type="molecule type" value="mRNA"/>
</dbReference>
<feature type="signal peptide" evidence="1">
    <location>
        <begin position="1"/>
        <end position="23"/>
    </location>
</feature>
<keyword evidence="1" id="KW-0732">Signal</keyword>
<reference evidence="2" key="2">
    <citation type="journal article" date="2012" name="PLoS ONE">
        <title>Silk from crickets: a new twist on spinning.</title>
        <authorList>
            <person name="Walker A.A."/>
            <person name="Weisman S."/>
            <person name="Church J.S."/>
            <person name="Merritt D.J."/>
            <person name="Mudie S.T."/>
            <person name="Sutherland T.D."/>
        </authorList>
    </citation>
    <scope>NUCLEOTIDE SEQUENCE</scope>
    <source>
        <tissue evidence="2">Acinar labial gland</tissue>
    </source>
</reference>
<evidence type="ECO:0000313" key="2">
    <source>
        <dbReference type="EMBL" id="AFB83396.1"/>
    </source>
</evidence>
<proteinExistence type="evidence at transcript level"/>
<name>H6B9K1_9ORTH</name>
<sequence>MGSSALYLATIFLSLQVIDRSSAVAISLPRRIYPRSRPAFSLAETKILDEICSQSQCKDSCYGCFSKLSGEQQSSESLKELKKCSSTYLGKSPYSKCQKILDNGSFNGKCDTNSTVFCDYENCLLNIELDSLVAECKLEAKADGANIFKGTTICILTRIRCREVRFSTGYYYSPNFNYALSFNKDLKLQLFPASYLPSDGRLTCGSQDPYQPPSQAAWRNRTCDLC</sequence>
<feature type="chain" id="PRO_5003602986" evidence="1">
    <location>
        <begin position="24"/>
        <end position="226"/>
    </location>
</feature>